<reference evidence="2 3" key="1">
    <citation type="submission" date="2019-02" db="EMBL/GenBank/DDBJ databases">
        <title>The genomic architecture of introgression among sibling species of bacteria.</title>
        <authorList>
            <person name="Cavassim M.I.A."/>
            <person name="Moeskjaer S."/>
            <person name="Moslemi C."/>
            <person name="Fields B."/>
            <person name="Bachmann A."/>
            <person name="Vilhjalmsson B."/>
            <person name="Schierup M.H."/>
            <person name="Young J.P.W."/>
            <person name="Andersen S.U."/>
        </authorList>
    </citation>
    <scope>NUCLEOTIDE SEQUENCE [LARGE SCALE GENOMIC DNA]</scope>
    <source>
        <strain evidence="2 3">SM151B</strain>
    </source>
</reference>
<feature type="domain" description="DUF4062" evidence="1">
    <location>
        <begin position="6"/>
        <end position="86"/>
    </location>
</feature>
<sequence length="335" mass="38800">MDVKYQVFVSSTYIDLVEERRKVTEAILNLGHIPIGMEAFQASDDSQWDYIKRRIDESDYYVVIVAERYGSESNGKSYTQMEYEYAVAQSVPVAAFLLSEEARKTWPNAHVEHDKKKKLEKFRALCQKKLCKHWGNPDELGGKVILALNELTRTKPRTGWVRASALPSENVLNELVALSDEKRVLQERLAVLGDNEQLRIPDHVLWRITHLSETFLSEILDYQYFEGELSLLELFEYCVSLLAEGCRSKDIKEQIEAVENAIYEMEAPEGFLLELISNNIVRAESFYPHGYGNIEVKTYYLSDYGKEFLMYTKEWRKREKGKRAVPLLETDDATP</sequence>
<comment type="caution">
    <text evidence="2">The sequence shown here is derived from an EMBL/GenBank/DDBJ whole genome shotgun (WGS) entry which is preliminary data.</text>
</comment>
<dbReference type="AlphaFoldDB" id="A0ABD7PNZ4"/>
<organism evidence="2 3">
    <name type="scientific">Rhizobium leguminosarum</name>
    <dbReference type="NCBI Taxonomy" id="384"/>
    <lineage>
        <taxon>Bacteria</taxon>
        <taxon>Pseudomonadati</taxon>
        <taxon>Pseudomonadota</taxon>
        <taxon>Alphaproteobacteria</taxon>
        <taxon>Hyphomicrobiales</taxon>
        <taxon>Rhizobiaceae</taxon>
        <taxon>Rhizobium/Agrobacterium group</taxon>
        <taxon>Rhizobium</taxon>
    </lineage>
</organism>
<dbReference type="Proteomes" id="UP000292036">
    <property type="component" value="Unassembled WGS sequence"/>
</dbReference>
<dbReference type="InterPro" id="IPR025139">
    <property type="entry name" value="DUF4062"/>
</dbReference>
<accession>A0ABD7PNZ4</accession>
<gene>
    <name evidence="2" type="ORF">ELI19_06460</name>
</gene>
<proteinExistence type="predicted"/>
<dbReference type="Pfam" id="PF13271">
    <property type="entry name" value="DUF4062"/>
    <property type="match status" value="1"/>
</dbReference>
<protein>
    <submittedName>
        <fullName evidence="2">DUF4062 domain-containing protein</fullName>
    </submittedName>
</protein>
<name>A0ABD7PNZ4_RHILE</name>
<evidence type="ECO:0000313" key="3">
    <source>
        <dbReference type="Proteomes" id="UP000292036"/>
    </source>
</evidence>
<dbReference type="RefSeq" id="WP_130726615.1">
    <property type="nucleotide sequence ID" value="NZ_SINY01000001.1"/>
</dbReference>
<evidence type="ECO:0000259" key="1">
    <source>
        <dbReference type="Pfam" id="PF13271"/>
    </source>
</evidence>
<evidence type="ECO:0000313" key="2">
    <source>
        <dbReference type="EMBL" id="TAW29154.1"/>
    </source>
</evidence>
<dbReference type="EMBL" id="SIPS01000001">
    <property type="protein sequence ID" value="TAW29154.1"/>
    <property type="molecule type" value="Genomic_DNA"/>
</dbReference>